<evidence type="ECO:0000256" key="10">
    <source>
        <dbReference type="RuleBase" id="RU351113"/>
    </source>
</evidence>
<evidence type="ECO:0000256" key="4">
    <source>
        <dbReference type="ARBA" id="ARBA00022692"/>
    </source>
</evidence>
<keyword evidence="5 10" id="KW-0552">Olfaction</keyword>
<sequence length="410" mass="48200">MSSNEEKKKSDYLTTVQQGCPLYGQRPDMFRLMRWNLCFAAMYRLPLERYFPACLRLLAITLDWTYELCLYSTMLHIDILFMYTLYLNKDKDDLELIVSCMIQTVIYTWAIVIKVFFKRVKPKRVEELMRYLNEECQTRSAPGFTYVTMKESADLANKCSAVFLIWCYAGVICWLFVPIFNQDRSLPLACWYPIDYKVPVVYEIVYFLQTVGQLQVASAFGCSSAFYLQVSVLFSGQFDVLNCSLKNILATTYLILRKPESELILLREKQNIANYELNQYYNAKEHNSDFDCIAHLVDVKTPKPKKFYEAFKIAFSPCVTQHLYILNGLKMLEELYSFLWFLKTIQVTMLICLVAFACVKRSPWYLHSSEIKQDVLFFILNAQRPFRLTGGKMYNLNVEKFRSMDLRQPQ</sequence>
<accession>A0A3G2LEL5</accession>
<evidence type="ECO:0000256" key="7">
    <source>
        <dbReference type="ARBA" id="ARBA00023136"/>
    </source>
</evidence>
<dbReference type="AlphaFoldDB" id="A0A3G2LEL5"/>
<dbReference type="EMBL" id="MH937268">
    <property type="protein sequence ID" value="AYN70683.1"/>
    <property type="molecule type" value="mRNA"/>
</dbReference>
<dbReference type="Pfam" id="PF02949">
    <property type="entry name" value="7tm_6"/>
    <property type="match status" value="1"/>
</dbReference>
<evidence type="ECO:0000256" key="8">
    <source>
        <dbReference type="ARBA" id="ARBA00023170"/>
    </source>
</evidence>
<dbReference type="PANTHER" id="PTHR21137">
    <property type="entry name" value="ODORANT RECEPTOR"/>
    <property type="match status" value="1"/>
</dbReference>
<name>A0A3G2LEL5_9MUSC</name>
<feature type="transmembrane region" description="Helical" evidence="10">
    <location>
        <begin position="96"/>
        <end position="117"/>
    </location>
</feature>
<dbReference type="GO" id="GO:0005549">
    <property type="term" value="F:odorant binding"/>
    <property type="evidence" value="ECO:0007669"/>
    <property type="project" value="InterPro"/>
</dbReference>
<keyword evidence="7 10" id="KW-0472">Membrane</keyword>
<feature type="transmembrane region" description="Helical" evidence="10">
    <location>
        <begin position="159"/>
        <end position="177"/>
    </location>
</feature>
<evidence type="ECO:0000256" key="1">
    <source>
        <dbReference type="ARBA" id="ARBA00004651"/>
    </source>
</evidence>
<keyword evidence="8 10" id="KW-0675">Receptor</keyword>
<evidence type="ECO:0000256" key="5">
    <source>
        <dbReference type="ARBA" id="ARBA00022725"/>
    </source>
</evidence>
<reference evidence="11" key="1">
    <citation type="submission" date="2018-09" db="EMBL/GenBank/DDBJ databases">
        <title>Identification and expression analysis of chemosensory genes in citrus fruit fly Bactrocera minax.</title>
        <authorList>
            <person name="Lu Y."/>
            <person name="Yu T."/>
            <person name="Cheng J."/>
        </authorList>
    </citation>
    <scope>NUCLEOTIDE SEQUENCE</scope>
    <source>
        <strain evidence="11">Bmi011217</strain>
    </source>
</reference>
<organism evidence="11">
    <name type="scientific">Bactrocera minax</name>
    <name type="common">Chinese citrus fly</name>
    <dbReference type="NCBI Taxonomy" id="104690"/>
    <lineage>
        <taxon>Eukaryota</taxon>
        <taxon>Metazoa</taxon>
        <taxon>Ecdysozoa</taxon>
        <taxon>Arthropoda</taxon>
        <taxon>Hexapoda</taxon>
        <taxon>Insecta</taxon>
        <taxon>Pterygota</taxon>
        <taxon>Neoptera</taxon>
        <taxon>Endopterygota</taxon>
        <taxon>Diptera</taxon>
        <taxon>Brachycera</taxon>
        <taxon>Muscomorpha</taxon>
        <taxon>Tephritoidea</taxon>
        <taxon>Tephritidae</taxon>
        <taxon>Bactrocera</taxon>
        <taxon>Tetradacus</taxon>
    </lineage>
</organism>
<feature type="transmembrane region" description="Helical" evidence="10">
    <location>
        <begin position="64"/>
        <end position="84"/>
    </location>
</feature>
<dbReference type="PANTHER" id="PTHR21137:SF42">
    <property type="entry name" value="ODORANT RECEPTOR 83A"/>
    <property type="match status" value="1"/>
</dbReference>
<evidence type="ECO:0000256" key="2">
    <source>
        <dbReference type="ARBA" id="ARBA00022475"/>
    </source>
</evidence>
<evidence type="ECO:0000313" key="11">
    <source>
        <dbReference type="EMBL" id="AYN70683.1"/>
    </source>
</evidence>
<dbReference type="GO" id="GO:0004984">
    <property type="term" value="F:olfactory receptor activity"/>
    <property type="evidence" value="ECO:0007669"/>
    <property type="project" value="InterPro"/>
</dbReference>
<comment type="caution">
    <text evidence="10">Lacks conserved residue(s) required for the propagation of feature annotation.</text>
</comment>
<dbReference type="GO" id="GO:0005886">
    <property type="term" value="C:plasma membrane"/>
    <property type="evidence" value="ECO:0007669"/>
    <property type="project" value="UniProtKB-SubCell"/>
</dbReference>
<feature type="transmembrane region" description="Helical" evidence="10">
    <location>
        <begin position="338"/>
        <end position="359"/>
    </location>
</feature>
<protein>
    <recommendedName>
        <fullName evidence="10">Odorant receptor</fullName>
    </recommendedName>
</protein>
<evidence type="ECO:0000256" key="6">
    <source>
        <dbReference type="ARBA" id="ARBA00022989"/>
    </source>
</evidence>
<gene>
    <name evidence="11" type="primary">OR83a1</name>
</gene>
<proteinExistence type="evidence at transcript level"/>
<keyword evidence="3 10" id="KW-0716">Sensory transduction</keyword>
<comment type="subcellular location">
    <subcellularLocation>
        <location evidence="1 10">Cell membrane</location>
        <topology evidence="1 10">Multi-pass membrane protein</topology>
    </subcellularLocation>
</comment>
<evidence type="ECO:0000256" key="3">
    <source>
        <dbReference type="ARBA" id="ARBA00022606"/>
    </source>
</evidence>
<keyword evidence="6 10" id="KW-1133">Transmembrane helix</keyword>
<dbReference type="InterPro" id="IPR004117">
    <property type="entry name" value="7tm6_olfct_rcpt"/>
</dbReference>
<keyword evidence="4 10" id="KW-0812">Transmembrane</keyword>
<comment type="similarity">
    <text evidence="10">Belongs to the insect chemoreceptor superfamily. Heteromeric odorant receptor channel (TC 1.A.69) family.</text>
</comment>
<keyword evidence="2" id="KW-1003">Cell membrane</keyword>
<evidence type="ECO:0000256" key="9">
    <source>
        <dbReference type="ARBA" id="ARBA00023224"/>
    </source>
</evidence>
<keyword evidence="9 10" id="KW-0807">Transducer</keyword>
<dbReference type="GO" id="GO:0007165">
    <property type="term" value="P:signal transduction"/>
    <property type="evidence" value="ECO:0007669"/>
    <property type="project" value="UniProtKB-KW"/>
</dbReference>